<keyword evidence="3" id="KW-1185">Reference proteome</keyword>
<dbReference type="Gene3D" id="2.40.50.140">
    <property type="entry name" value="Nucleic acid-binding proteins"/>
    <property type="match status" value="1"/>
</dbReference>
<protein>
    <submittedName>
        <fullName evidence="2">Uncharacterized protein</fullName>
    </submittedName>
</protein>
<reference evidence="2 3" key="1">
    <citation type="submission" date="2022-01" db="EMBL/GenBank/DDBJ databases">
        <authorList>
            <person name="Xiong W."/>
            <person name="Schranz E."/>
        </authorList>
    </citation>
    <scope>NUCLEOTIDE SEQUENCE [LARGE SCALE GENOMIC DNA]</scope>
</reference>
<dbReference type="AlphaFoldDB" id="A0AAU9M873"/>
<evidence type="ECO:0000313" key="2">
    <source>
        <dbReference type="EMBL" id="CAH1421681.1"/>
    </source>
</evidence>
<evidence type="ECO:0000313" key="3">
    <source>
        <dbReference type="Proteomes" id="UP001157418"/>
    </source>
</evidence>
<feature type="region of interest" description="Disordered" evidence="1">
    <location>
        <begin position="71"/>
        <end position="131"/>
    </location>
</feature>
<dbReference type="InterPro" id="IPR012340">
    <property type="entry name" value="NA-bd_OB-fold"/>
</dbReference>
<feature type="compositionally biased region" description="Polar residues" evidence="1">
    <location>
        <begin position="84"/>
        <end position="99"/>
    </location>
</feature>
<gene>
    <name evidence="2" type="ORF">LVIROSA_LOCUS9070</name>
</gene>
<evidence type="ECO:0000256" key="1">
    <source>
        <dbReference type="SAM" id="MobiDB-lite"/>
    </source>
</evidence>
<dbReference type="EMBL" id="CAKMRJ010001112">
    <property type="protein sequence ID" value="CAH1421681.1"/>
    <property type="molecule type" value="Genomic_DNA"/>
</dbReference>
<proteinExistence type="predicted"/>
<organism evidence="2 3">
    <name type="scientific">Lactuca virosa</name>
    <dbReference type="NCBI Taxonomy" id="75947"/>
    <lineage>
        <taxon>Eukaryota</taxon>
        <taxon>Viridiplantae</taxon>
        <taxon>Streptophyta</taxon>
        <taxon>Embryophyta</taxon>
        <taxon>Tracheophyta</taxon>
        <taxon>Spermatophyta</taxon>
        <taxon>Magnoliopsida</taxon>
        <taxon>eudicotyledons</taxon>
        <taxon>Gunneridae</taxon>
        <taxon>Pentapetalae</taxon>
        <taxon>asterids</taxon>
        <taxon>campanulids</taxon>
        <taxon>Asterales</taxon>
        <taxon>Asteraceae</taxon>
        <taxon>Cichorioideae</taxon>
        <taxon>Cichorieae</taxon>
        <taxon>Lactucinae</taxon>
        <taxon>Lactuca</taxon>
    </lineage>
</organism>
<dbReference type="Proteomes" id="UP001157418">
    <property type="component" value="Unassembled WGS sequence"/>
</dbReference>
<comment type="caution">
    <text evidence="2">The sequence shown here is derived from an EMBL/GenBank/DDBJ whole genome shotgun (WGS) entry which is preliminary data.</text>
</comment>
<sequence length="131" mass="14786">MTVTLSNNVAQKIFGTTADKMIVEDDPNHRKKLPTIIKETKGIMKKMKLRITNTSNERNICFIIIDIEDNSSESSSITTPPPQNTSSSNIPHKTHTSSPRQDHPKVRKALTFENPGMDKFDTGPKRPRRSQ</sequence>
<accession>A0AAU9M873</accession>
<name>A0AAU9M873_9ASTR</name>